<keyword evidence="4" id="KW-0808">Transferase</keyword>
<reference evidence="4" key="2">
    <citation type="submission" date="2019-11" db="EMBL/GenBank/DDBJ databases">
        <authorList>
            <person name="Feng L."/>
        </authorList>
    </citation>
    <scope>NUCLEOTIDE SEQUENCE</scope>
    <source>
        <strain evidence="4">BdentiumLFYP24</strain>
    </source>
</reference>
<dbReference type="RefSeq" id="WP_129879891.1">
    <property type="nucleotide sequence ID" value="NZ_CACRSP010000015.1"/>
</dbReference>
<feature type="domain" description="Acyltransferase 3" evidence="2">
    <location>
        <begin position="5"/>
        <end position="179"/>
    </location>
</feature>
<keyword evidence="1" id="KW-1133">Transmembrane helix</keyword>
<evidence type="ECO:0000259" key="2">
    <source>
        <dbReference type="Pfam" id="PF01757"/>
    </source>
</evidence>
<dbReference type="GO" id="GO:0016747">
    <property type="term" value="F:acyltransferase activity, transferring groups other than amino-acyl groups"/>
    <property type="evidence" value="ECO:0007669"/>
    <property type="project" value="InterPro"/>
</dbReference>
<organism evidence="4">
    <name type="scientific">Bifidobacterium dentium</name>
    <dbReference type="NCBI Taxonomy" id="1689"/>
    <lineage>
        <taxon>Bacteria</taxon>
        <taxon>Bacillati</taxon>
        <taxon>Actinomycetota</taxon>
        <taxon>Actinomycetes</taxon>
        <taxon>Bifidobacteriales</taxon>
        <taxon>Bifidobacteriaceae</taxon>
        <taxon>Bifidobacterium</taxon>
    </lineage>
</organism>
<evidence type="ECO:0000256" key="1">
    <source>
        <dbReference type="SAM" id="Phobius"/>
    </source>
</evidence>
<feature type="transmembrane region" description="Helical" evidence="1">
    <location>
        <begin position="62"/>
        <end position="81"/>
    </location>
</feature>
<dbReference type="Pfam" id="PF01757">
    <property type="entry name" value="Acyl_transf_3"/>
    <property type="match status" value="1"/>
</dbReference>
<proteinExistence type="predicted"/>
<feature type="transmembrane region" description="Helical" evidence="1">
    <location>
        <begin position="93"/>
        <end position="116"/>
    </location>
</feature>
<evidence type="ECO:0000313" key="3">
    <source>
        <dbReference type="EMBL" id="KAB7462532.1"/>
    </source>
</evidence>
<dbReference type="InterPro" id="IPR002656">
    <property type="entry name" value="Acyl_transf_3_dom"/>
</dbReference>
<evidence type="ECO:0000313" key="4">
    <source>
        <dbReference type="EMBL" id="VYT20992.1"/>
    </source>
</evidence>
<keyword evidence="1" id="KW-0472">Membrane</keyword>
<feature type="transmembrane region" description="Helical" evidence="1">
    <location>
        <begin position="163"/>
        <end position="196"/>
    </location>
</feature>
<dbReference type="EMBL" id="CACRSP010000015">
    <property type="protein sequence ID" value="VYT20992.1"/>
    <property type="molecule type" value="Genomic_DNA"/>
</dbReference>
<name>A0A6N2UW32_9BIFI</name>
<sequence>MIRTYAIVSIAALVAGYAYSALVHVTLPWSVDIAVTMAPYFILGLIARKNVDAFSRLLNKRYMVAALLLLFLGTYLDGRIFGARINPYMNQYGNIFCFLAASIGGMWFVLSLCYMMGSSAKSFGFFTYCGRNTLVFYCINQAIESYFPSMLRLVGLDTTSGCVWTQIACGLTTVIINLVFCSACASVINCFAPFLLGKSVRTVNKR</sequence>
<dbReference type="EMBL" id="WDPD01000001">
    <property type="protein sequence ID" value="KAB7462532.1"/>
    <property type="molecule type" value="Genomic_DNA"/>
</dbReference>
<evidence type="ECO:0000313" key="5">
    <source>
        <dbReference type="Proteomes" id="UP000429211"/>
    </source>
</evidence>
<dbReference type="AlphaFoldDB" id="A0A6N2UW32"/>
<keyword evidence="1" id="KW-0812">Transmembrane</keyword>
<keyword evidence="4" id="KW-0012">Acyltransferase</keyword>
<dbReference type="Proteomes" id="UP000429211">
    <property type="component" value="Unassembled WGS sequence"/>
</dbReference>
<protein>
    <submittedName>
        <fullName evidence="4">Acyltransferase family protein</fullName>
    </submittedName>
</protein>
<gene>
    <name evidence="4" type="ORF">BDLFYP24_00560</name>
    <name evidence="3" type="ORF">GBB04_01810</name>
</gene>
<reference evidence="3 5" key="1">
    <citation type="journal article" date="2019" name="Nat. Med.">
        <title>A library of human gut bacterial isolates paired with longitudinal multiomics data enables mechanistic microbiome research.</title>
        <authorList>
            <person name="Poyet M."/>
            <person name="Groussin M."/>
            <person name="Gibbons S.M."/>
            <person name="Avila-Pacheco J."/>
            <person name="Jiang X."/>
            <person name="Kearney S.M."/>
            <person name="Perrotta A.R."/>
            <person name="Berdy B."/>
            <person name="Zhao S."/>
            <person name="Lieberman T.D."/>
            <person name="Swanson P.K."/>
            <person name="Smith M."/>
            <person name="Roesemann S."/>
            <person name="Alexander J.E."/>
            <person name="Rich S.A."/>
            <person name="Livny J."/>
            <person name="Vlamakis H."/>
            <person name="Clish C."/>
            <person name="Bullock K."/>
            <person name="Deik A."/>
            <person name="Scott J."/>
            <person name="Pierce K.A."/>
            <person name="Xavier R.J."/>
            <person name="Alm E.J."/>
        </authorList>
    </citation>
    <scope>NUCLEOTIDE SEQUENCE [LARGE SCALE GENOMIC DNA]</scope>
    <source>
        <strain evidence="3 5">BIOML-A2</strain>
    </source>
</reference>
<accession>A0A6N2UW32</accession>